<dbReference type="NCBIfam" id="NF011981">
    <property type="entry name" value="PRK15446.1-2"/>
    <property type="match status" value="1"/>
</dbReference>
<dbReference type="NCBIfam" id="NF011983">
    <property type="entry name" value="PRK15446.1-4"/>
    <property type="match status" value="1"/>
</dbReference>
<dbReference type="SUPFAM" id="SSF51556">
    <property type="entry name" value="Metallo-dependent hydrolases"/>
    <property type="match status" value="1"/>
</dbReference>
<dbReference type="NCBIfam" id="NF011990">
    <property type="entry name" value="PRK15446.2-6"/>
    <property type="match status" value="1"/>
</dbReference>
<organism evidence="3 4">
    <name type="scientific">Brucella endophytica</name>
    <dbReference type="NCBI Taxonomy" id="1963359"/>
    <lineage>
        <taxon>Bacteria</taxon>
        <taxon>Pseudomonadati</taxon>
        <taxon>Pseudomonadota</taxon>
        <taxon>Alphaproteobacteria</taxon>
        <taxon>Hyphomicrobiales</taxon>
        <taxon>Brucellaceae</taxon>
        <taxon>Brucella/Ochrobactrum group</taxon>
        <taxon>Brucella</taxon>
    </lineage>
</organism>
<evidence type="ECO:0000259" key="2">
    <source>
        <dbReference type="Pfam" id="PF07969"/>
    </source>
</evidence>
<feature type="compositionally biased region" description="Basic and acidic residues" evidence="1">
    <location>
        <begin position="408"/>
        <end position="422"/>
    </location>
</feature>
<dbReference type="Proteomes" id="UP000646478">
    <property type="component" value="Unassembled WGS sequence"/>
</dbReference>
<dbReference type="InterPro" id="IPR032466">
    <property type="entry name" value="Metal_Hydrolase"/>
</dbReference>
<reference evidence="3" key="2">
    <citation type="submission" date="2020-09" db="EMBL/GenBank/DDBJ databases">
        <authorList>
            <person name="Sun Q."/>
            <person name="Zhou Y."/>
        </authorList>
    </citation>
    <scope>NUCLEOTIDE SEQUENCE</scope>
    <source>
        <strain evidence="3">CGMCC 1.15082</strain>
    </source>
</reference>
<dbReference type="PANTHER" id="PTHR43135">
    <property type="entry name" value="ALPHA-D-RIBOSE 1-METHYLPHOSPHONATE 5-TRIPHOSPHATE DIPHOSPHATASE"/>
    <property type="match status" value="1"/>
</dbReference>
<dbReference type="InterPro" id="IPR051781">
    <property type="entry name" value="Metallo-dep_Hydrolase"/>
</dbReference>
<evidence type="ECO:0000256" key="1">
    <source>
        <dbReference type="SAM" id="MobiDB-lite"/>
    </source>
</evidence>
<evidence type="ECO:0000313" key="3">
    <source>
        <dbReference type="EMBL" id="GGA83804.1"/>
    </source>
</evidence>
<sequence>MSHEFILKNARIILGDEVLAGSVLIRDGRIADISEGNIAAGEDMEGDFLTPGLVELHTDHLEGHYAPRPKVRWNPVAAVQAHDAQISASGITTVFDALRVGLDAEAEVGVEDMRVLAGAILDSIEAKRLRADHFLHLRCEVSAPDCLDAFSLLKDNERVRMASLMDHAPGQRQFADPEAYRVYYMRKMKASEEEFRQYCERRMADSMRNSAANRKAISEACHQRGIVLASHDDATVAHVEEAAEQGIRVAEFPTTVSAASASKGAGLAVLMGAPNVVRGGSHSGNVSARELAERGYLDILSSDYIPFSLMQAAFFLGDVVDGITLPQAMRLVSKNPAEAVGLDDRGEIAVGKRADLVRVRAPASDRRELKGGAAGAPASDRRELKGGAAGALASDRRELKGGAGGPASDRRELKGGADKAMDHVPVVRTVWREGERVI</sequence>
<dbReference type="Gene3D" id="3.20.20.140">
    <property type="entry name" value="Metal-dependent hydrolases"/>
    <property type="match status" value="2"/>
</dbReference>
<dbReference type="PANTHER" id="PTHR43135:SF3">
    <property type="entry name" value="ALPHA-D-RIBOSE 1-METHYLPHOSPHONATE 5-TRIPHOSPHATE DIPHOSPHATASE"/>
    <property type="match status" value="1"/>
</dbReference>
<keyword evidence="4" id="KW-1185">Reference proteome</keyword>
<dbReference type="GO" id="GO:0019700">
    <property type="term" value="P:organic phosphonate catabolic process"/>
    <property type="evidence" value="ECO:0007669"/>
    <property type="project" value="InterPro"/>
</dbReference>
<dbReference type="GO" id="GO:0016810">
    <property type="term" value="F:hydrolase activity, acting on carbon-nitrogen (but not peptide) bonds"/>
    <property type="evidence" value="ECO:0007669"/>
    <property type="project" value="InterPro"/>
</dbReference>
<protein>
    <submittedName>
        <fullName evidence="3">Phosphonate metabolism protein PhnM</fullName>
    </submittedName>
</protein>
<dbReference type="InterPro" id="IPR013108">
    <property type="entry name" value="Amidohydro_3"/>
</dbReference>
<dbReference type="Gene3D" id="2.30.40.10">
    <property type="entry name" value="Urease, subunit C, domain 1"/>
    <property type="match status" value="1"/>
</dbReference>
<evidence type="ECO:0000313" key="4">
    <source>
        <dbReference type="Proteomes" id="UP000646478"/>
    </source>
</evidence>
<dbReference type="CDD" id="cd01306">
    <property type="entry name" value="PhnM"/>
    <property type="match status" value="1"/>
</dbReference>
<feature type="domain" description="Amidohydrolase 3" evidence="2">
    <location>
        <begin position="84"/>
        <end position="362"/>
    </location>
</feature>
<proteinExistence type="predicted"/>
<accession>A0A916S498</accession>
<dbReference type="InterPro" id="IPR011059">
    <property type="entry name" value="Metal-dep_hydrolase_composite"/>
</dbReference>
<dbReference type="NCBIfam" id="TIGR02318">
    <property type="entry name" value="phosphono_phnM"/>
    <property type="match status" value="1"/>
</dbReference>
<comment type="caution">
    <text evidence="3">The sequence shown here is derived from an EMBL/GenBank/DDBJ whole genome shotgun (WGS) entry which is preliminary data.</text>
</comment>
<reference evidence="3" key="1">
    <citation type="journal article" date="2014" name="Int. J. Syst. Evol. Microbiol.">
        <title>Complete genome sequence of Corynebacterium casei LMG S-19264T (=DSM 44701T), isolated from a smear-ripened cheese.</title>
        <authorList>
            <consortium name="US DOE Joint Genome Institute (JGI-PGF)"/>
            <person name="Walter F."/>
            <person name="Albersmeier A."/>
            <person name="Kalinowski J."/>
            <person name="Ruckert C."/>
        </authorList>
    </citation>
    <scope>NUCLEOTIDE SEQUENCE</scope>
    <source>
        <strain evidence="3">CGMCC 1.15082</strain>
    </source>
</reference>
<dbReference type="Pfam" id="PF07969">
    <property type="entry name" value="Amidohydro_3"/>
    <property type="match status" value="1"/>
</dbReference>
<dbReference type="InterPro" id="IPR012696">
    <property type="entry name" value="PhnM"/>
</dbReference>
<feature type="region of interest" description="Disordered" evidence="1">
    <location>
        <begin position="366"/>
        <end position="424"/>
    </location>
</feature>
<dbReference type="NCBIfam" id="NF011984">
    <property type="entry name" value="PRK15446.1-5"/>
    <property type="match status" value="1"/>
</dbReference>
<dbReference type="EMBL" id="BMHH01000003">
    <property type="protein sequence ID" value="GGA83804.1"/>
    <property type="molecule type" value="Genomic_DNA"/>
</dbReference>
<dbReference type="NCBIfam" id="NF011987">
    <property type="entry name" value="PRK15446.2-3"/>
    <property type="match status" value="1"/>
</dbReference>
<dbReference type="AlphaFoldDB" id="A0A916S498"/>
<name>A0A916S498_9HYPH</name>
<dbReference type="SUPFAM" id="SSF51338">
    <property type="entry name" value="Composite domain of metallo-dependent hydrolases"/>
    <property type="match status" value="1"/>
</dbReference>
<gene>
    <name evidence="3" type="ORF">GCM10011491_09090</name>
</gene>